<feature type="region of interest" description="Disordered" evidence="1">
    <location>
        <begin position="86"/>
        <end position="107"/>
    </location>
</feature>
<dbReference type="EMBL" id="JANPWB010000010">
    <property type="protein sequence ID" value="KAJ1144975.1"/>
    <property type="molecule type" value="Genomic_DNA"/>
</dbReference>
<gene>
    <name evidence="3" type="ORF">NDU88_011267</name>
</gene>
<feature type="transmembrane region" description="Helical" evidence="2">
    <location>
        <begin position="149"/>
        <end position="172"/>
    </location>
</feature>
<evidence type="ECO:0000313" key="3">
    <source>
        <dbReference type="EMBL" id="KAJ1144975.1"/>
    </source>
</evidence>
<keyword evidence="2" id="KW-1133">Transmembrane helix</keyword>
<keyword evidence="2" id="KW-0812">Transmembrane</keyword>
<keyword evidence="2" id="KW-0472">Membrane</keyword>
<feature type="region of interest" description="Disordered" evidence="1">
    <location>
        <begin position="42"/>
        <end position="68"/>
    </location>
</feature>
<feature type="region of interest" description="Disordered" evidence="1">
    <location>
        <begin position="1"/>
        <end position="28"/>
    </location>
</feature>
<dbReference type="Proteomes" id="UP001066276">
    <property type="component" value="Chromosome 6"/>
</dbReference>
<evidence type="ECO:0000256" key="1">
    <source>
        <dbReference type="SAM" id="MobiDB-lite"/>
    </source>
</evidence>
<organism evidence="3 4">
    <name type="scientific">Pleurodeles waltl</name>
    <name type="common">Iberian ribbed newt</name>
    <dbReference type="NCBI Taxonomy" id="8319"/>
    <lineage>
        <taxon>Eukaryota</taxon>
        <taxon>Metazoa</taxon>
        <taxon>Chordata</taxon>
        <taxon>Craniata</taxon>
        <taxon>Vertebrata</taxon>
        <taxon>Euteleostomi</taxon>
        <taxon>Amphibia</taxon>
        <taxon>Batrachia</taxon>
        <taxon>Caudata</taxon>
        <taxon>Salamandroidea</taxon>
        <taxon>Salamandridae</taxon>
        <taxon>Pleurodelinae</taxon>
        <taxon>Pleurodeles</taxon>
    </lineage>
</organism>
<sequence length="197" mass="21429">MCLTDVPFSESRPRRKLDEQPGGRLRHWGRAALELRRARRGSARIPLRGNLGNASTSKAPGKVSREPGSAVTRAFSENLKKASEAAAGAGATSKTREEEKSPAPPQSSISLWQHACLPRLDCTYLSSYQPIFTSGAGVGPEGFRFLEDFVLFLFLVIALACLVRSEIFLIGFSRIRTLAHKGPENAQWGAITFEGSA</sequence>
<protein>
    <submittedName>
        <fullName evidence="3">Uncharacterized protein</fullName>
    </submittedName>
</protein>
<comment type="caution">
    <text evidence="3">The sequence shown here is derived from an EMBL/GenBank/DDBJ whole genome shotgun (WGS) entry which is preliminary data.</text>
</comment>
<evidence type="ECO:0000256" key="2">
    <source>
        <dbReference type="SAM" id="Phobius"/>
    </source>
</evidence>
<evidence type="ECO:0000313" key="4">
    <source>
        <dbReference type="Proteomes" id="UP001066276"/>
    </source>
</evidence>
<accession>A0AAV7QYB8</accession>
<proteinExistence type="predicted"/>
<dbReference type="AlphaFoldDB" id="A0AAV7QYB8"/>
<name>A0AAV7QYB8_PLEWA</name>
<keyword evidence="4" id="KW-1185">Reference proteome</keyword>
<reference evidence="3" key="1">
    <citation type="journal article" date="2022" name="bioRxiv">
        <title>Sequencing and chromosome-scale assembly of the giantPleurodeles waltlgenome.</title>
        <authorList>
            <person name="Brown T."/>
            <person name="Elewa A."/>
            <person name="Iarovenko S."/>
            <person name="Subramanian E."/>
            <person name="Araus A.J."/>
            <person name="Petzold A."/>
            <person name="Susuki M."/>
            <person name="Suzuki K.-i.T."/>
            <person name="Hayashi T."/>
            <person name="Toyoda A."/>
            <person name="Oliveira C."/>
            <person name="Osipova E."/>
            <person name="Leigh N.D."/>
            <person name="Simon A."/>
            <person name="Yun M.H."/>
        </authorList>
    </citation>
    <scope>NUCLEOTIDE SEQUENCE</scope>
    <source>
        <strain evidence="3">20211129_DDA</strain>
        <tissue evidence="3">Liver</tissue>
    </source>
</reference>